<feature type="domain" description="DNA mimic protein DMP19 C-terminal" evidence="2">
    <location>
        <begin position="26"/>
        <end position="126"/>
    </location>
</feature>
<dbReference type="Pfam" id="PF14300">
    <property type="entry name" value="DMP19"/>
    <property type="match status" value="1"/>
</dbReference>
<evidence type="ECO:0000259" key="2">
    <source>
        <dbReference type="Pfam" id="PF14300"/>
    </source>
</evidence>
<keyword evidence="1" id="KW-0175">Coiled coil</keyword>
<protein>
    <recommendedName>
        <fullName evidence="2">DNA mimic protein DMP19 C-terminal domain-containing protein</fullName>
    </recommendedName>
</protein>
<organism evidence="3 4">
    <name type="scientific">Rubritalea halochordaticola</name>
    <dbReference type="NCBI Taxonomy" id="714537"/>
    <lineage>
        <taxon>Bacteria</taxon>
        <taxon>Pseudomonadati</taxon>
        <taxon>Verrucomicrobiota</taxon>
        <taxon>Verrucomicrobiia</taxon>
        <taxon>Verrucomicrobiales</taxon>
        <taxon>Rubritaleaceae</taxon>
        <taxon>Rubritalea</taxon>
    </lineage>
</organism>
<name>A0ABP9UVH9_9BACT</name>
<dbReference type="EMBL" id="BAABRL010000002">
    <property type="protein sequence ID" value="GAA5494476.1"/>
    <property type="molecule type" value="Genomic_DNA"/>
</dbReference>
<proteinExistence type="predicted"/>
<keyword evidence="4" id="KW-1185">Reference proteome</keyword>
<evidence type="ECO:0000313" key="4">
    <source>
        <dbReference type="Proteomes" id="UP001424741"/>
    </source>
</evidence>
<evidence type="ECO:0000256" key="1">
    <source>
        <dbReference type="SAM" id="Coils"/>
    </source>
</evidence>
<sequence length="130" mass="15355">MIEKVEFSEEVEQLLEELEEASEERTLNREERAIVDAVDAVRAIEEGEGLHEFWQSGLDYSRILRSFDMIGCERMVDLINASQWCQTRKEDRDQYTEQESDYLDEIEEDLWDALAEVPDLVEEFIEDELS</sequence>
<reference evidence="3 4" key="1">
    <citation type="submission" date="2024-02" db="EMBL/GenBank/DDBJ databases">
        <title>Rubritalea halochordaticola NBRC 107102.</title>
        <authorList>
            <person name="Ichikawa N."/>
            <person name="Katano-Makiyama Y."/>
            <person name="Hidaka K."/>
        </authorList>
    </citation>
    <scope>NUCLEOTIDE SEQUENCE [LARGE SCALE GENOMIC DNA]</scope>
    <source>
        <strain evidence="3 4">NBRC 107102</strain>
    </source>
</reference>
<dbReference type="InterPro" id="IPR025402">
    <property type="entry name" value="DMP19_C"/>
</dbReference>
<feature type="coiled-coil region" evidence="1">
    <location>
        <begin position="4"/>
        <end position="31"/>
    </location>
</feature>
<accession>A0ABP9UVH9</accession>
<comment type="caution">
    <text evidence="3">The sequence shown here is derived from an EMBL/GenBank/DDBJ whole genome shotgun (WGS) entry which is preliminary data.</text>
</comment>
<evidence type="ECO:0000313" key="3">
    <source>
        <dbReference type="EMBL" id="GAA5494476.1"/>
    </source>
</evidence>
<dbReference type="RefSeq" id="WP_346187437.1">
    <property type="nucleotide sequence ID" value="NZ_BAABRL010000002.1"/>
</dbReference>
<dbReference type="Proteomes" id="UP001424741">
    <property type="component" value="Unassembled WGS sequence"/>
</dbReference>
<gene>
    <name evidence="3" type="ORF">Rhal01_00637</name>
</gene>